<sequence>MTTDPFDVQTDGVLHFSQAHSDVAAGLSGLGDADGNGVETSHGPIASAVSTALAGVLNGRQDSFGVTSATASTISDLLQKAAQAYARGDEEGAERFKAAADVLEGKDSPGRGGGSAAAGPAGAGSGGAGADMMGQMGQVLGQVGQQVGQMAQSIAQPLQGLAQGLQQIPQQIMQGVQQASQAASGVGGLPEDKDEKDARRLADKPKDDREKDRDESEPHAEAGSSTPSERAPVEAPAPKQRPAATHPQAD</sequence>
<dbReference type="AlphaFoldDB" id="A0A1G4WY02"/>
<name>A0A1G4WY02_9MYCO</name>
<evidence type="ECO:0000313" key="3">
    <source>
        <dbReference type="Proteomes" id="UP000199707"/>
    </source>
</evidence>
<organism evidence="2 3">
    <name type="scientific">Mycolicibacterium fluoranthenivorans</name>
    <dbReference type="NCBI Taxonomy" id="258505"/>
    <lineage>
        <taxon>Bacteria</taxon>
        <taxon>Bacillati</taxon>
        <taxon>Actinomycetota</taxon>
        <taxon>Actinomycetes</taxon>
        <taxon>Mycobacteriales</taxon>
        <taxon>Mycobacteriaceae</taxon>
        <taxon>Mycolicibacterium</taxon>
    </lineage>
</organism>
<feature type="compositionally biased region" description="Low complexity" evidence="1">
    <location>
        <begin position="173"/>
        <end position="184"/>
    </location>
</feature>
<evidence type="ECO:0000256" key="1">
    <source>
        <dbReference type="SAM" id="MobiDB-lite"/>
    </source>
</evidence>
<dbReference type="Proteomes" id="UP000199707">
    <property type="component" value="Unassembled WGS sequence"/>
</dbReference>
<dbReference type="STRING" id="1502745.SAMN02799620_05503"/>
<feature type="compositionally biased region" description="Gly residues" evidence="1">
    <location>
        <begin position="110"/>
        <end position="129"/>
    </location>
</feature>
<dbReference type="RefSeq" id="WP_090363555.1">
    <property type="nucleotide sequence ID" value="NZ_FMUB01000014.1"/>
</dbReference>
<reference evidence="3" key="1">
    <citation type="submission" date="2016-10" db="EMBL/GenBank/DDBJ databases">
        <authorList>
            <person name="Varghese N."/>
            <person name="Submissions S."/>
        </authorList>
    </citation>
    <scope>NUCLEOTIDE SEQUENCE [LARGE SCALE GENOMIC DNA]</scope>
    <source>
        <strain evidence="3">UNC267MFSha1.1M11</strain>
    </source>
</reference>
<evidence type="ECO:0000313" key="2">
    <source>
        <dbReference type="EMBL" id="SCX32062.1"/>
    </source>
</evidence>
<proteinExistence type="predicted"/>
<gene>
    <name evidence="2" type="ORF">SAMN02799620_05503</name>
</gene>
<feature type="region of interest" description="Disordered" evidence="1">
    <location>
        <begin position="104"/>
        <end position="130"/>
    </location>
</feature>
<dbReference type="Pfam" id="PF10824">
    <property type="entry name" value="T7SS_ESX_EspC"/>
    <property type="match status" value="1"/>
</dbReference>
<dbReference type="EMBL" id="FMUB01000014">
    <property type="protein sequence ID" value="SCX32062.1"/>
    <property type="molecule type" value="Genomic_DNA"/>
</dbReference>
<protein>
    <submittedName>
        <fullName evidence="2">Excreted virulence factor EspC, type VII ESX diderm</fullName>
    </submittedName>
</protein>
<accession>A0A1G4WY02</accession>
<feature type="compositionally biased region" description="Basic and acidic residues" evidence="1">
    <location>
        <begin position="190"/>
        <end position="220"/>
    </location>
</feature>
<dbReference type="GO" id="GO:0009306">
    <property type="term" value="P:protein secretion"/>
    <property type="evidence" value="ECO:0007669"/>
    <property type="project" value="InterPro"/>
</dbReference>
<feature type="region of interest" description="Disordered" evidence="1">
    <location>
        <begin position="173"/>
        <end position="250"/>
    </location>
</feature>
<dbReference type="InterPro" id="IPR022536">
    <property type="entry name" value="EspC"/>
</dbReference>